<sequence length="259" mass="29150">MKDDSNSGNTGDDNLFKNRYGEEIGSGQSAVVYEKDGIAAKVYREGQPRKQVYQEAFTMAVVKDSNIPSPEIYGVETFCNRTALLMEKVEGRSLFDFLTENPDKKEDYMDKVVELQVLMHRITTTEFRPQKQVLAGTIIASPGLNPDEKNALLENLQTLPDGYSICHGDFHLGNVLFDGENYIIIDWAEVSCGAPASDACRSYLDYLIMGEGLEEIYIEKYSRLSDIPKEEILNWLSVTAGSIYGYLGDEAQKKIRHLF</sequence>
<dbReference type="InterPro" id="IPR002575">
    <property type="entry name" value="Aminoglycoside_PTrfase"/>
</dbReference>
<protein>
    <submittedName>
        <fullName evidence="3">Aminoglycoside phosphotransferase family protein</fullName>
    </submittedName>
</protein>
<dbReference type="Pfam" id="PF01636">
    <property type="entry name" value="APH"/>
    <property type="match status" value="1"/>
</dbReference>
<name>A0AAF0FWX5_9EURY</name>
<dbReference type="KEGG" id="manq:L1994_10350"/>
<feature type="region of interest" description="Disordered" evidence="1">
    <location>
        <begin position="1"/>
        <end position="20"/>
    </location>
</feature>
<dbReference type="SUPFAM" id="SSF56112">
    <property type="entry name" value="Protein kinase-like (PK-like)"/>
    <property type="match status" value="1"/>
</dbReference>
<dbReference type="RefSeq" id="WP_278099365.1">
    <property type="nucleotide sequence ID" value="NZ_CP091092.1"/>
</dbReference>
<dbReference type="InterPro" id="IPR051678">
    <property type="entry name" value="AGP_Transferase"/>
</dbReference>
<feature type="compositionally biased region" description="Low complexity" evidence="1">
    <location>
        <begin position="1"/>
        <end position="13"/>
    </location>
</feature>
<evidence type="ECO:0000313" key="3">
    <source>
        <dbReference type="EMBL" id="WFN36529.1"/>
    </source>
</evidence>
<accession>A0AAF0FWX5</accession>
<dbReference type="InterPro" id="IPR011009">
    <property type="entry name" value="Kinase-like_dom_sf"/>
</dbReference>
<dbReference type="AlphaFoldDB" id="A0AAF0FWX5"/>
<dbReference type="GeneID" id="79950802"/>
<proteinExistence type="predicted"/>
<gene>
    <name evidence="3" type="ORF">L1994_10350</name>
</gene>
<dbReference type="Gene3D" id="1.10.510.10">
    <property type="entry name" value="Transferase(Phosphotransferase) domain 1"/>
    <property type="match status" value="2"/>
</dbReference>
<dbReference type="PANTHER" id="PTHR21310">
    <property type="entry name" value="AMINOGLYCOSIDE PHOSPHOTRANSFERASE-RELATED-RELATED"/>
    <property type="match status" value="1"/>
</dbReference>
<dbReference type="EMBL" id="CP091092">
    <property type="protein sequence ID" value="WFN36529.1"/>
    <property type="molecule type" value="Genomic_DNA"/>
</dbReference>
<keyword evidence="4" id="KW-1185">Reference proteome</keyword>
<feature type="domain" description="Aminoglycoside phosphotransferase" evidence="2">
    <location>
        <begin position="22"/>
        <end position="203"/>
    </location>
</feature>
<evidence type="ECO:0000313" key="4">
    <source>
        <dbReference type="Proteomes" id="UP001218895"/>
    </source>
</evidence>
<organism evidence="3 4">
    <name type="scientific">Methanomicrobium antiquum</name>
    <dbReference type="NCBI Taxonomy" id="487686"/>
    <lineage>
        <taxon>Archaea</taxon>
        <taxon>Methanobacteriati</taxon>
        <taxon>Methanobacteriota</taxon>
        <taxon>Stenosarchaea group</taxon>
        <taxon>Methanomicrobia</taxon>
        <taxon>Methanomicrobiales</taxon>
        <taxon>Methanomicrobiaceae</taxon>
        <taxon>Methanomicrobium</taxon>
    </lineage>
</organism>
<dbReference type="Proteomes" id="UP001218895">
    <property type="component" value="Chromosome"/>
</dbReference>
<evidence type="ECO:0000256" key="1">
    <source>
        <dbReference type="SAM" id="MobiDB-lite"/>
    </source>
</evidence>
<reference evidence="3" key="1">
    <citation type="submission" date="2022-01" db="EMBL/GenBank/DDBJ databases">
        <title>Complete genome of Methanomicrobium antiquum DSM 21220.</title>
        <authorList>
            <person name="Chen S.-C."/>
            <person name="You Y.-T."/>
            <person name="Zhou Y.-Z."/>
            <person name="Lai M.-C."/>
        </authorList>
    </citation>
    <scope>NUCLEOTIDE SEQUENCE</scope>
    <source>
        <strain evidence="3">DSM 21220</strain>
    </source>
</reference>
<evidence type="ECO:0000259" key="2">
    <source>
        <dbReference type="Pfam" id="PF01636"/>
    </source>
</evidence>